<evidence type="ECO:0000313" key="2">
    <source>
        <dbReference type="EMBL" id="DAF62400.1"/>
    </source>
</evidence>
<protein>
    <submittedName>
        <fullName evidence="2">Uncharacterized protein</fullName>
    </submittedName>
</protein>
<proteinExistence type="predicted"/>
<feature type="compositionally biased region" description="Basic and acidic residues" evidence="1">
    <location>
        <begin position="239"/>
        <end position="258"/>
    </location>
</feature>
<reference evidence="2" key="1">
    <citation type="journal article" date="2021" name="Proc. Natl. Acad. Sci. U.S.A.">
        <title>A Catalog of Tens of Thousands of Viruses from Human Metagenomes Reveals Hidden Associations with Chronic Diseases.</title>
        <authorList>
            <person name="Tisza M.J."/>
            <person name="Buck C.B."/>
        </authorList>
    </citation>
    <scope>NUCLEOTIDE SEQUENCE</scope>
    <source>
        <strain evidence="2">CtIty1</strain>
    </source>
</reference>
<name>A0A8S5TGY1_9CAUD</name>
<organism evidence="2">
    <name type="scientific">Myoviridae sp. ctIty1</name>
    <dbReference type="NCBI Taxonomy" id="2827673"/>
    <lineage>
        <taxon>Viruses</taxon>
        <taxon>Duplodnaviria</taxon>
        <taxon>Heunggongvirae</taxon>
        <taxon>Uroviricota</taxon>
        <taxon>Caudoviricetes</taxon>
    </lineage>
</organism>
<feature type="region of interest" description="Disordered" evidence="1">
    <location>
        <begin position="226"/>
        <end position="258"/>
    </location>
</feature>
<sequence>MAEMIVITNDTLNKTKNDLMEDTKLTTMFVFDNEERATAKLLDLVADYVKDDRYFETTQNDVFLLANAVGVENREDAEDLYEAVVGVKIDNEELLVGFKFEYLYNPEDDETTKGSKTAPAKPDDLETNPYSDESIAYRKFYSMELPKPEGYDENPYKDEYCVIYRKFYNLGIPKPSDFDTNPYTDQSVAYRRYYGMGLPKPADVDTNIFSRESIIWHHFYGIGMPSPANPPSMDEEPRESDKPPVEKEPDTVAPLDHL</sequence>
<dbReference type="EMBL" id="BK032823">
    <property type="protein sequence ID" value="DAF62400.1"/>
    <property type="molecule type" value="Genomic_DNA"/>
</dbReference>
<accession>A0A8S5TGY1</accession>
<feature type="region of interest" description="Disordered" evidence="1">
    <location>
        <begin position="109"/>
        <end position="130"/>
    </location>
</feature>
<evidence type="ECO:0000256" key="1">
    <source>
        <dbReference type="SAM" id="MobiDB-lite"/>
    </source>
</evidence>